<comment type="caution">
    <text evidence="7">The sequence shown here is derived from an EMBL/GenBank/DDBJ whole genome shotgun (WGS) entry which is preliminary data.</text>
</comment>
<dbReference type="Pfam" id="PF13086">
    <property type="entry name" value="AAA_11"/>
    <property type="match status" value="1"/>
</dbReference>
<evidence type="ECO:0000313" key="7">
    <source>
        <dbReference type="EMBL" id="GGT84759.1"/>
    </source>
</evidence>
<keyword evidence="5" id="KW-0067">ATP-binding</keyword>
<dbReference type="Proteomes" id="UP000646776">
    <property type="component" value="Unassembled WGS sequence"/>
</dbReference>
<name>A0A918HND7_9ACTN</name>
<dbReference type="InterPro" id="IPR047187">
    <property type="entry name" value="SF1_C_Upf1"/>
</dbReference>
<keyword evidence="2" id="KW-0547">Nucleotide-binding</keyword>
<evidence type="ECO:0000256" key="1">
    <source>
        <dbReference type="ARBA" id="ARBA00007913"/>
    </source>
</evidence>
<protein>
    <recommendedName>
        <fullName evidence="6">Protein kinase domain-containing protein</fullName>
    </recommendedName>
</protein>
<dbReference type="InterPro" id="IPR003593">
    <property type="entry name" value="AAA+_ATPase"/>
</dbReference>
<evidence type="ECO:0000313" key="8">
    <source>
        <dbReference type="Proteomes" id="UP000646776"/>
    </source>
</evidence>
<dbReference type="GO" id="GO:0004672">
    <property type="term" value="F:protein kinase activity"/>
    <property type="evidence" value="ECO:0007669"/>
    <property type="project" value="InterPro"/>
</dbReference>
<dbReference type="Gene3D" id="3.40.50.300">
    <property type="entry name" value="P-loop containing nucleotide triphosphate hydrolases"/>
    <property type="match status" value="2"/>
</dbReference>
<accession>A0A918HND7</accession>
<dbReference type="PROSITE" id="PS50011">
    <property type="entry name" value="PROTEIN_KINASE_DOM"/>
    <property type="match status" value="1"/>
</dbReference>
<dbReference type="SUPFAM" id="SSF52540">
    <property type="entry name" value="P-loop containing nucleoside triphosphate hydrolases"/>
    <property type="match status" value="1"/>
</dbReference>
<dbReference type="GO" id="GO:0005524">
    <property type="term" value="F:ATP binding"/>
    <property type="evidence" value="ECO:0007669"/>
    <property type="project" value="UniProtKB-KW"/>
</dbReference>
<dbReference type="InterPro" id="IPR011009">
    <property type="entry name" value="Kinase-like_dom_sf"/>
</dbReference>
<dbReference type="InterPro" id="IPR000719">
    <property type="entry name" value="Prot_kinase_dom"/>
</dbReference>
<dbReference type="InterPro" id="IPR050534">
    <property type="entry name" value="Coronavir_polyprotein_1ab"/>
</dbReference>
<dbReference type="AlphaFoldDB" id="A0A918HND7"/>
<dbReference type="GO" id="GO:0043139">
    <property type="term" value="F:5'-3' DNA helicase activity"/>
    <property type="evidence" value="ECO:0007669"/>
    <property type="project" value="TreeGrafter"/>
</dbReference>
<gene>
    <name evidence="7" type="ORF">GCM10010226_74250</name>
</gene>
<keyword evidence="8" id="KW-1185">Reference proteome</keyword>
<dbReference type="Gene3D" id="1.10.510.10">
    <property type="entry name" value="Transferase(Phosphotransferase) domain 1"/>
    <property type="match status" value="1"/>
</dbReference>
<evidence type="ECO:0000256" key="3">
    <source>
        <dbReference type="ARBA" id="ARBA00022801"/>
    </source>
</evidence>
<dbReference type="SMART" id="SM00382">
    <property type="entry name" value="AAA"/>
    <property type="match status" value="1"/>
</dbReference>
<dbReference type="PANTHER" id="PTHR43788">
    <property type="entry name" value="DNA2/NAM7 HELICASE FAMILY MEMBER"/>
    <property type="match status" value="1"/>
</dbReference>
<evidence type="ECO:0000256" key="5">
    <source>
        <dbReference type="ARBA" id="ARBA00022840"/>
    </source>
</evidence>
<proteinExistence type="inferred from homology"/>
<dbReference type="InterPro" id="IPR041677">
    <property type="entry name" value="DNA2/NAM7_AAA_11"/>
</dbReference>
<evidence type="ECO:0000256" key="4">
    <source>
        <dbReference type="ARBA" id="ARBA00022806"/>
    </source>
</evidence>
<dbReference type="RefSeq" id="WP_189717008.1">
    <property type="nucleotide sequence ID" value="NZ_BMSA01000030.1"/>
</dbReference>
<reference evidence="7" key="1">
    <citation type="journal article" date="2014" name="Int. J. Syst. Evol. Microbiol.">
        <title>Complete genome sequence of Corynebacterium casei LMG S-19264T (=DSM 44701T), isolated from a smear-ripened cheese.</title>
        <authorList>
            <consortium name="US DOE Joint Genome Institute (JGI-PGF)"/>
            <person name="Walter F."/>
            <person name="Albersmeier A."/>
            <person name="Kalinowski J."/>
            <person name="Ruckert C."/>
        </authorList>
    </citation>
    <scope>NUCLEOTIDE SEQUENCE</scope>
    <source>
        <strain evidence="7">JCM 4125</strain>
    </source>
</reference>
<keyword evidence="4" id="KW-0347">Helicase</keyword>
<keyword evidence="3" id="KW-0378">Hydrolase</keyword>
<reference evidence="7" key="2">
    <citation type="submission" date="2020-09" db="EMBL/GenBank/DDBJ databases">
        <authorList>
            <person name="Sun Q."/>
            <person name="Ohkuma M."/>
        </authorList>
    </citation>
    <scope>NUCLEOTIDE SEQUENCE</scope>
    <source>
        <strain evidence="7">JCM 4125</strain>
    </source>
</reference>
<dbReference type="PANTHER" id="PTHR43788:SF16">
    <property type="entry name" value="HELICASE WITH ZINC FINGER 2"/>
    <property type="match status" value="1"/>
</dbReference>
<feature type="domain" description="Protein kinase" evidence="6">
    <location>
        <begin position="1"/>
        <end position="342"/>
    </location>
</feature>
<dbReference type="Pfam" id="PF13087">
    <property type="entry name" value="AAA_12"/>
    <property type="match status" value="1"/>
</dbReference>
<dbReference type="CDD" id="cd18808">
    <property type="entry name" value="SF1_C_Upf1"/>
    <property type="match status" value="1"/>
</dbReference>
<evidence type="ECO:0000259" key="6">
    <source>
        <dbReference type="PROSITE" id="PS50011"/>
    </source>
</evidence>
<dbReference type="EMBL" id="BMSA01000030">
    <property type="protein sequence ID" value="GGT84759.1"/>
    <property type="molecule type" value="Genomic_DNA"/>
</dbReference>
<organism evidence="7 8">
    <name type="scientific">Streptomyces phaeofaciens</name>
    <dbReference type="NCBI Taxonomy" id="68254"/>
    <lineage>
        <taxon>Bacteria</taxon>
        <taxon>Bacillati</taxon>
        <taxon>Actinomycetota</taxon>
        <taxon>Actinomycetes</taxon>
        <taxon>Kitasatosporales</taxon>
        <taxon>Streptomycetaceae</taxon>
        <taxon>Streptomyces</taxon>
    </lineage>
</organism>
<dbReference type="GO" id="GO:0016787">
    <property type="term" value="F:hydrolase activity"/>
    <property type="evidence" value="ECO:0007669"/>
    <property type="project" value="UniProtKB-KW"/>
</dbReference>
<dbReference type="InterPro" id="IPR041679">
    <property type="entry name" value="DNA2/NAM7-like_C"/>
</dbReference>
<sequence length="1212" mass="135309">MSGPGKDADWYADLVDRLFCRPGASYGPYERITDPVVVLENRLMRVRMQTPGDEYETFEMSVFDGIHEFAGELWEHEVRSLLRLQALNHPALPQISDGGFDATEAIAFTMTQDNGRPLNIDRAVAWAQEHRIAAFEQFSVLVDALSQLHGSGILHRNLTLGALRVKTGHDEGSEHMALGLERFEMSTLIGNLLRSMGSQSQGDKAQQSIRQLYLTPPEHVEPARHLAYLAPETHPSLFDAVPASRRDWDTTDVFGLGVLGFELFCGPVSDCVPDDYAGVAAADESGVRQALSRLHRAMRAHLTHRSEIPAALTRLLRSMLEQRPEARITSYDAARRIERDWEAVCGVWEDKDESQLPHLVAFMPDESVETIYKQRNWVSRSPDDAAGREELKAFFEKELRQAELVRSPNGAFGYATGREEKLREAEWVLIGESAVWFCAYLYDGSAPKDDQRSYDDTLVIKYLRDRDYAQELVNAHPRRRLSRIDLVAYKARQDISHHRTGRPSWTRLTESVSVGARSKDHKDEAFLTALDFLIDYQTVELNARKYPFVRVEEEPGTTGAEAAANTAVLTYDQRRDDDRMHSNALLTAYAAEPRRRPLFGDFVADLGSDEEAFVKLDHAERPYFGRNPIQLQFLRRLDAHSIMVRRIGGGPVPQTGWLRPSTDAGSDIQLGRQARARHSLGNLPGLIRALREPLSIDLGRGRYNDSDDGNLEGNAPSVIRDMLSMHPFYALQGPPGTGKTTVATHAVSRYLTMEKGARVLVSAQSNFALDNLGIRLAEELADGIGKGQILLLREMSEARGIDKVDARLHRHTLPELTRAVVRDITQKLGRQAGTPGRAAATPSEAALAQQWLEQVEANQVEVSDRIKAGANVVLATCSMAATVTDTVRDPSDLFDWVLLEEAAKAWPTEVVTPLVLGVRWTLIGDHRQLGPHRESDLRAFLTSLAGHGDPDVRRHYEARTSYLKALGLFGELFRTQRERPPQSRQVPPLGSLEKQFRMHHLIAEPASRAFYPKEPAEQDHELGLPVSFLTTHDTANEPHGVRSPAFLQNAPLVWIDTTGRPDCADEGYWINTGEVDLVDRLVTDMRPQPSDPTEPDAAGSLAVLTPYAAQVALLKQRGSLRGRVHTVHSFQGREAHRVVVSLVRSTVRGNTLQSVGHVGHGEMINVLMSRARRLLVMVGSLSHFAEHGGSDWRLVTDTVKRFGHVVHADEWE</sequence>
<evidence type="ECO:0000256" key="2">
    <source>
        <dbReference type="ARBA" id="ARBA00022741"/>
    </source>
</evidence>
<dbReference type="SUPFAM" id="SSF56112">
    <property type="entry name" value="Protein kinase-like (PK-like)"/>
    <property type="match status" value="1"/>
</dbReference>
<dbReference type="InterPro" id="IPR027417">
    <property type="entry name" value="P-loop_NTPase"/>
</dbReference>
<comment type="similarity">
    <text evidence="1">Belongs to the DNA2/NAM7 helicase family.</text>
</comment>